<comment type="caution">
    <text evidence="1">The sequence shown here is derived from an EMBL/GenBank/DDBJ whole genome shotgun (WGS) entry which is preliminary data.</text>
</comment>
<name>A0A9W4T5N6_9GLOM</name>
<proteinExistence type="predicted"/>
<accession>A0A9W4T5N6</accession>
<dbReference type="AlphaFoldDB" id="A0A9W4T5N6"/>
<keyword evidence="2" id="KW-1185">Reference proteome</keyword>
<feature type="non-terminal residue" evidence="1">
    <location>
        <position position="1"/>
    </location>
</feature>
<gene>
    <name evidence="1" type="ORF">FWILDA_LOCUS16305</name>
</gene>
<evidence type="ECO:0000313" key="1">
    <source>
        <dbReference type="EMBL" id="CAI2193895.1"/>
    </source>
</evidence>
<dbReference type="Proteomes" id="UP001153678">
    <property type="component" value="Unassembled WGS sequence"/>
</dbReference>
<evidence type="ECO:0000313" key="2">
    <source>
        <dbReference type="Proteomes" id="UP001153678"/>
    </source>
</evidence>
<dbReference type="EMBL" id="CAMKVN010010191">
    <property type="protein sequence ID" value="CAI2193895.1"/>
    <property type="molecule type" value="Genomic_DNA"/>
</dbReference>
<protein>
    <submittedName>
        <fullName evidence="1">11824_t:CDS:1</fullName>
    </submittedName>
</protein>
<sequence length="58" mass="6661">NGCYFAFWRRQTNHTEGETKIKVSLPLKTESNDSEYLRKSRDEILLATNGSEKQEAIG</sequence>
<reference evidence="1" key="1">
    <citation type="submission" date="2022-08" db="EMBL/GenBank/DDBJ databases">
        <authorList>
            <person name="Kallberg Y."/>
            <person name="Tangrot J."/>
            <person name="Rosling A."/>
        </authorList>
    </citation>
    <scope>NUCLEOTIDE SEQUENCE</scope>
    <source>
        <strain evidence="1">Wild A</strain>
    </source>
</reference>
<organism evidence="1 2">
    <name type="scientific">Funneliformis geosporum</name>
    <dbReference type="NCBI Taxonomy" id="1117311"/>
    <lineage>
        <taxon>Eukaryota</taxon>
        <taxon>Fungi</taxon>
        <taxon>Fungi incertae sedis</taxon>
        <taxon>Mucoromycota</taxon>
        <taxon>Glomeromycotina</taxon>
        <taxon>Glomeromycetes</taxon>
        <taxon>Glomerales</taxon>
        <taxon>Glomeraceae</taxon>
        <taxon>Funneliformis</taxon>
    </lineage>
</organism>